<evidence type="ECO:0000313" key="5">
    <source>
        <dbReference type="EMBL" id="GAA5796934.1"/>
    </source>
</evidence>
<protein>
    <recommendedName>
        <fullName evidence="4">AAA+ ATPase domain-containing protein</fullName>
    </recommendedName>
</protein>
<dbReference type="Proteomes" id="UP001476247">
    <property type="component" value="Unassembled WGS sequence"/>
</dbReference>
<keyword evidence="2" id="KW-0067">ATP-binding</keyword>
<evidence type="ECO:0000256" key="1">
    <source>
        <dbReference type="ARBA" id="ARBA00022741"/>
    </source>
</evidence>
<evidence type="ECO:0000313" key="6">
    <source>
        <dbReference type="Proteomes" id="UP001476247"/>
    </source>
</evidence>
<dbReference type="InterPro" id="IPR001270">
    <property type="entry name" value="ClpA/B"/>
</dbReference>
<dbReference type="Gene3D" id="1.10.8.60">
    <property type="match status" value="1"/>
</dbReference>
<dbReference type="CDD" id="cd19499">
    <property type="entry name" value="RecA-like_ClpB_Hsp104-like"/>
    <property type="match status" value="1"/>
</dbReference>
<gene>
    <name evidence="5" type="ORF">HPULCUR_002312</name>
</gene>
<dbReference type="Pfam" id="PF07724">
    <property type="entry name" value="AAA_2"/>
    <property type="match status" value="1"/>
</dbReference>
<evidence type="ECO:0000259" key="4">
    <source>
        <dbReference type="SMART" id="SM00382"/>
    </source>
</evidence>
<comment type="caution">
    <text evidence="5">The sequence shown here is derived from an EMBL/GenBank/DDBJ whole genome shotgun (WGS) entry which is preliminary data.</text>
</comment>
<name>A0ABP9XQ73_9FUNG</name>
<dbReference type="InterPro" id="IPR003959">
    <property type="entry name" value="ATPase_AAA_core"/>
</dbReference>
<proteinExistence type="predicted"/>
<feature type="region of interest" description="Disordered" evidence="3">
    <location>
        <begin position="208"/>
        <end position="237"/>
    </location>
</feature>
<reference evidence="5 6" key="1">
    <citation type="submission" date="2024-04" db="EMBL/GenBank/DDBJ databases">
        <title>genome sequences of Mucor flavus KT1a and Helicostylum pulchrum KT1b strains isolation_sourced from the surface of a dry-aged beef.</title>
        <authorList>
            <person name="Toyotome T."/>
            <person name="Hosono M."/>
            <person name="Torimaru M."/>
            <person name="Fukuda K."/>
            <person name="Mikami N."/>
        </authorList>
    </citation>
    <scope>NUCLEOTIDE SEQUENCE [LARGE SCALE GENOMIC DNA]</scope>
    <source>
        <strain evidence="5 6">KT1b</strain>
    </source>
</reference>
<dbReference type="PRINTS" id="PR00300">
    <property type="entry name" value="CLPPROTEASEA"/>
</dbReference>
<keyword evidence="6" id="KW-1185">Reference proteome</keyword>
<dbReference type="SUPFAM" id="SSF52540">
    <property type="entry name" value="P-loop containing nucleoside triphosphate hydrolases"/>
    <property type="match status" value="1"/>
</dbReference>
<dbReference type="InterPro" id="IPR019489">
    <property type="entry name" value="Clp_ATPase_C"/>
</dbReference>
<keyword evidence="1" id="KW-0547">Nucleotide-binding</keyword>
<dbReference type="EMBL" id="BAABUJ010000007">
    <property type="protein sequence ID" value="GAA5796934.1"/>
    <property type="molecule type" value="Genomic_DNA"/>
</dbReference>
<dbReference type="InterPro" id="IPR050130">
    <property type="entry name" value="ClpA_ClpB"/>
</dbReference>
<dbReference type="SMART" id="SM00382">
    <property type="entry name" value="AAA"/>
    <property type="match status" value="1"/>
</dbReference>
<evidence type="ECO:0000256" key="2">
    <source>
        <dbReference type="ARBA" id="ARBA00022840"/>
    </source>
</evidence>
<dbReference type="InterPro" id="IPR027417">
    <property type="entry name" value="P-loop_NTPase"/>
</dbReference>
<sequence length="392" mass="45348">MSKNQQELYLQNKTDFDERQRQAQLLKEKEYRKNHPIEDTLKKRIVGQLGPIYALSSAIRRKQNGWHDEDRPSGAGKTELAKALAEYTHDKSEEAFIRIDMTEYQQSHEVSKLIGSPPGYVGYDEGGQLTERLKKCPNAVVLLDEVEKAHTRVLTIMLQLFDEGRITDSKGKTVICKDATFIMTSNLAQREIEDEADFLRHESSDVSDVSSYSDTYDNDDYPDDQTSGSVTVVNSKADTHDKEIERKKAERQISLSRRFIEHTIHPILYEHFRRNEFLGRINEVLIFLPFSKEEIDELIYRELSRWADKAKSRHGITITWEPGVIEILAFGYNVRYGARSIKYEVERKVINPLAKAHENGEVWNDGNVHLRVEESKGKKERTCRLEICKKGK</sequence>
<accession>A0ABP9XQ73</accession>
<evidence type="ECO:0000256" key="3">
    <source>
        <dbReference type="SAM" id="MobiDB-lite"/>
    </source>
</evidence>
<dbReference type="Pfam" id="PF10431">
    <property type="entry name" value="ClpB_D2-small"/>
    <property type="match status" value="1"/>
</dbReference>
<dbReference type="PANTHER" id="PTHR11638">
    <property type="entry name" value="ATP-DEPENDENT CLP PROTEASE"/>
    <property type="match status" value="1"/>
</dbReference>
<dbReference type="Gene3D" id="3.40.50.300">
    <property type="entry name" value="P-loop containing nucleotide triphosphate hydrolases"/>
    <property type="match status" value="1"/>
</dbReference>
<organism evidence="5 6">
    <name type="scientific">Helicostylum pulchrum</name>
    <dbReference type="NCBI Taxonomy" id="562976"/>
    <lineage>
        <taxon>Eukaryota</taxon>
        <taxon>Fungi</taxon>
        <taxon>Fungi incertae sedis</taxon>
        <taxon>Mucoromycota</taxon>
        <taxon>Mucoromycotina</taxon>
        <taxon>Mucoromycetes</taxon>
        <taxon>Mucorales</taxon>
        <taxon>Mucorineae</taxon>
        <taxon>Mucoraceae</taxon>
        <taxon>Helicostylum</taxon>
    </lineage>
</organism>
<feature type="domain" description="AAA+ ATPase" evidence="4">
    <location>
        <begin position="72"/>
        <end position="213"/>
    </location>
</feature>
<dbReference type="PANTHER" id="PTHR11638:SF93">
    <property type="entry name" value="MITOCHONDRIAL DISAGGREGASE"/>
    <property type="match status" value="1"/>
</dbReference>
<dbReference type="InterPro" id="IPR003593">
    <property type="entry name" value="AAA+_ATPase"/>
</dbReference>